<dbReference type="EMBL" id="JAEUBG010003603">
    <property type="protein sequence ID" value="KAH3682578.1"/>
    <property type="molecule type" value="Genomic_DNA"/>
</dbReference>
<sequence length="93" mass="10276">MVLVNLRRFLINSSCFSKAVKSASFGGIVMSWERVICDKREAGSSVDVEDAVDGDVVDWFLMAEKGILVATEAYEILLGRQATTLLNMMGWRG</sequence>
<evidence type="ECO:0000313" key="1">
    <source>
        <dbReference type="EMBL" id="KAH3682578.1"/>
    </source>
</evidence>
<accession>A0A9P8TK73</accession>
<reference evidence="1" key="2">
    <citation type="submission" date="2021-01" db="EMBL/GenBank/DDBJ databases">
        <authorList>
            <person name="Schikora-Tamarit M.A."/>
        </authorList>
    </citation>
    <scope>NUCLEOTIDE SEQUENCE</scope>
    <source>
        <strain evidence="1">CBS2887</strain>
    </source>
</reference>
<proteinExistence type="predicted"/>
<evidence type="ECO:0000313" key="2">
    <source>
        <dbReference type="Proteomes" id="UP000774326"/>
    </source>
</evidence>
<gene>
    <name evidence="1" type="ORF">WICPIJ_006453</name>
</gene>
<reference evidence="1" key="1">
    <citation type="journal article" date="2021" name="Open Biol.">
        <title>Shared evolutionary footprints suggest mitochondrial oxidative damage underlies multiple complex I losses in fungi.</title>
        <authorList>
            <person name="Schikora-Tamarit M.A."/>
            <person name="Marcet-Houben M."/>
            <person name="Nosek J."/>
            <person name="Gabaldon T."/>
        </authorList>
    </citation>
    <scope>NUCLEOTIDE SEQUENCE</scope>
    <source>
        <strain evidence="1">CBS2887</strain>
    </source>
</reference>
<name>A0A9P8TK73_WICPI</name>
<protein>
    <submittedName>
        <fullName evidence="1">Uncharacterized protein</fullName>
    </submittedName>
</protein>
<organism evidence="1 2">
    <name type="scientific">Wickerhamomyces pijperi</name>
    <name type="common">Yeast</name>
    <name type="synonym">Pichia pijperi</name>
    <dbReference type="NCBI Taxonomy" id="599730"/>
    <lineage>
        <taxon>Eukaryota</taxon>
        <taxon>Fungi</taxon>
        <taxon>Dikarya</taxon>
        <taxon>Ascomycota</taxon>
        <taxon>Saccharomycotina</taxon>
        <taxon>Saccharomycetes</taxon>
        <taxon>Phaffomycetales</taxon>
        <taxon>Wickerhamomycetaceae</taxon>
        <taxon>Wickerhamomyces</taxon>
    </lineage>
</organism>
<comment type="caution">
    <text evidence="1">The sequence shown here is derived from an EMBL/GenBank/DDBJ whole genome shotgun (WGS) entry which is preliminary data.</text>
</comment>
<dbReference type="AlphaFoldDB" id="A0A9P8TK73"/>
<dbReference type="Proteomes" id="UP000774326">
    <property type="component" value="Unassembled WGS sequence"/>
</dbReference>
<keyword evidence="2" id="KW-1185">Reference proteome</keyword>